<dbReference type="PANTHER" id="PTHR31876:SF26">
    <property type="entry name" value="PROTEIN LIKE COV 2"/>
    <property type="match status" value="1"/>
</dbReference>
<evidence type="ECO:0000256" key="1">
    <source>
        <dbReference type="SAM" id="Phobius"/>
    </source>
</evidence>
<keyword evidence="1" id="KW-0812">Transmembrane</keyword>
<name>A0A1H7XKC2_9BACT</name>
<dbReference type="EMBL" id="FOBS01000011">
    <property type="protein sequence ID" value="SEM34103.1"/>
    <property type="molecule type" value="Genomic_DNA"/>
</dbReference>
<keyword evidence="3" id="KW-1185">Reference proteome</keyword>
<keyword evidence="1" id="KW-1133">Transmembrane helix</keyword>
<reference evidence="2 3" key="1">
    <citation type="submission" date="2016-10" db="EMBL/GenBank/DDBJ databases">
        <authorList>
            <person name="de Groot N.N."/>
        </authorList>
    </citation>
    <scope>NUCLEOTIDE SEQUENCE [LARGE SCALE GENOMIC DNA]</scope>
    <source>
        <strain evidence="2 3">DSM 8423</strain>
    </source>
</reference>
<dbReference type="Pfam" id="PF04367">
    <property type="entry name" value="DUF502"/>
    <property type="match status" value="1"/>
</dbReference>
<evidence type="ECO:0000313" key="2">
    <source>
        <dbReference type="EMBL" id="SEM34103.1"/>
    </source>
</evidence>
<dbReference type="Proteomes" id="UP000198744">
    <property type="component" value="Unassembled WGS sequence"/>
</dbReference>
<dbReference type="InterPro" id="IPR007462">
    <property type="entry name" value="COV1-like"/>
</dbReference>
<evidence type="ECO:0000313" key="3">
    <source>
        <dbReference type="Proteomes" id="UP000198744"/>
    </source>
</evidence>
<dbReference type="OrthoDB" id="9780267at2"/>
<protein>
    <submittedName>
        <fullName evidence="2">Uncharacterized membrane protein</fullName>
    </submittedName>
</protein>
<sequence>MTFLGKKLRGIFLTGLAVTVPLGLTIYILSFLVRIMDSLLDIIPQPYQPGTLLGIHIPGSGIIVTLAIIFVCGLITQSYLGTKFVNFGESLLDKIPVVRSIYQATKQIFENIFLNKNQSFKKVVLVEFPRQGIYSLGFVTGITGKEFSDKMGEEALHVFIPKTPNPTAGFFIMARSDELIELDMSVEAAFTLIISGGIVTPPNRSGSKGSVKRAQRALTVDV</sequence>
<feature type="transmembrane region" description="Helical" evidence="1">
    <location>
        <begin position="12"/>
        <end position="33"/>
    </location>
</feature>
<dbReference type="PANTHER" id="PTHR31876">
    <property type="entry name" value="COV-LIKE PROTEIN 1"/>
    <property type="match status" value="1"/>
</dbReference>
<keyword evidence="1" id="KW-0472">Membrane</keyword>
<gene>
    <name evidence="2" type="ORF">SAMN04489760_11112</name>
</gene>
<dbReference type="AlphaFoldDB" id="A0A1H7XKC2"/>
<dbReference type="STRING" id="43775.SAMN04489760_11112"/>
<organism evidence="2 3">
    <name type="scientific">Syntrophus gentianae</name>
    <dbReference type="NCBI Taxonomy" id="43775"/>
    <lineage>
        <taxon>Bacteria</taxon>
        <taxon>Pseudomonadati</taxon>
        <taxon>Thermodesulfobacteriota</taxon>
        <taxon>Syntrophia</taxon>
        <taxon>Syntrophales</taxon>
        <taxon>Syntrophaceae</taxon>
        <taxon>Syntrophus</taxon>
    </lineage>
</organism>
<feature type="transmembrane region" description="Helical" evidence="1">
    <location>
        <begin position="53"/>
        <end position="75"/>
    </location>
</feature>
<accession>A0A1H7XKC2</accession>
<proteinExistence type="predicted"/>